<sequence>MRVPSSAYWRRSIRFILLFVLGLIIGMCVLLLIIGDEVDRLHLRIRELEAQNVKYVKEITEYKEWENNLIQKEKKVIKDIEIHLQVQDGFIETELKKKLEQDLYFLKGKPLKYVAGFHEGIIMMIAEKKYMIENRAYSLSLSTLVVSPSLHLYVRVEEQR</sequence>
<evidence type="ECO:0000313" key="4">
    <source>
        <dbReference type="Proteomes" id="UP000321157"/>
    </source>
</evidence>
<dbReference type="RefSeq" id="WP_146807917.1">
    <property type="nucleotide sequence ID" value="NZ_BJXX01000010.1"/>
</dbReference>
<dbReference type="Proteomes" id="UP000321157">
    <property type="component" value="Unassembled WGS sequence"/>
</dbReference>
<dbReference type="OrthoDB" id="2655161at2"/>
<protein>
    <recommendedName>
        <fullName evidence="2">Sporulation membrane protein YtrI C-terminal domain-containing protein</fullName>
    </recommendedName>
</protein>
<proteinExistence type="predicted"/>
<keyword evidence="4" id="KW-1185">Reference proteome</keyword>
<evidence type="ECO:0000313" key="3">
    <source>
        <dbReference type="EMBL" id="GEN32608.1"/>
    </source>
</evidence>
<name>A0A511V3W4_9BACL</name>
<gene>
    <name evidence="3" type="ORF">ADA01nite_00680</name>
</gene>
<comment type="caution">
    <text evidence="3">The sequence shown here is derived from an EMBL/GenBank/DDBJ whole genome shotgun (WGS) entry which is preliminary data.</text>
</comment>
<accession>A0A511V3W4</accession>
<feature type="domain" description="Sporulation membrane protein YtrI C-terminal" evidence="2">
    <location>
        <begin position="80"/>
        <end position="156"/>
    </location>
</feature>
<reference evidence="3 4" key="1">
    <citation type="submission" date="2019-07" db="EMBL/GenBank/DDBJ databases">
        <title>Whole genome shotgun sequence of Aneurinibacillus danicus NBRC 102444.</title>
        <authorList>
            <person name="Hosoyama A."/>
            <person name="Uohara A."/>
            <person name="Ohji S."/>
            <person name="Ichikawa N."/>
        </authorList>
    </citation>
    <scope>NUCLEOTIDE SEQUENCE [LARGE SCALE GENOMIC DNA]</scope>
    <source>
        <strain evidence="3 4">NBRC 102444</strain>
    </source>
</reference>
<dbReference type="AlphaFoldDB" id="A0A511V3W4"/>
<dbReference type="Pfam" id="PF26347">
    <property type="entry name" value="YtrI_sporulation"/>
    <property type="match status" value="1"/>
</dbReference>
<dbReference type="EMBL" id="BJXX01000010">
    <property type="protein sequence ID" value="GEN32608.1"/>
    <property type="molecule type" value="Genomic_DNA"/>
</dbReference>
<keyword evidence="1" id="KW-1133">Transmembrane helix</keyword>
<dbReference type="InterPro" id="IPR058620">
    <property type="entry name" value="YtrI_C"/>
</dbReference>
<keyword evidence="1" id="KW-0472">Membrane</keyword>
<evidence type="ECO:0000256" key="1">
    <source>
        <dbReference type="SAM" id="Phobius"/>
    </source>
</evidence>
<feature type="transmembrane region" description="Helical" evidence="1">
    <location>
        <begin position="12"/>
        <end position="34"/>
    </location>
</feature>
<organism evidence="3 4">
    <name type="scientific">Aneurinibacillus danicus</name>
    <dbReference type="NCBI Taxonomy" id="267746"/>
    <lineage>
        <taxon>Bacteria</taxon>
        <taxon>Bacillati</taxon>
        <taxon>Bacillota</taxon>
        <taxon>Bacilli</taxon>
        <taxon>Bacillales</taxon>
        <taxon>Paenibacillaceae</taxon>
        <taxon>Aneurinibacillus group</taxon>
        <taxon>Aneurinibacillus</taxon>
    </lineage>
</organism>
<keyword evidence="1" id="KW-0812">Transmembrane</keyword>
<evidence type="ECO:0000259" key="2">
    <source>
        <dbReference type="Pfam" id="PF26347"/>
    </source>
</evidence>